<sequence>MGQGPLFRGSQISVAKLITSRLLFSSGLRVRLRLCCRCIRISHPGIPDAKPSLHGACIQQLPAQYGQ</sequence>
<protein>
    <submittedName>
        <fullName evidence="1">Uncharacterized protein</fullName>
    </submittedName>
</protein>
<accession>A0AA35LSP6</accession>
<comment type="caution">
    <text evidence="1">The sequence shown here is derived from an EMBL/GenBank/DDBJ whole genome shotgun (WGS) entry which is preliminary data.</text>
</comment>
<name>A0AA35LSP6_9HYPO</name>
<reference evidence="1" key="1">
    <citation type="submission" date="2023-01" db="EMBL/GenBank/DDBJ databases">
        <authorList>
            <person name="Piombo E."/>
        </authorList>
    </citation>
    <scope>NUCLEOTIDE SEQUENCE</scope>
</reference>
<evidence type="ECO:0000313" key="2">
    <source>
        <dbReference type="Proteomes" id="UP001160390"/>
    </source>
</evidence>
<evidence type="ECO:0000313" key="1">
    <source>
        <dbReference type="EMBL" id="CAI6057729.1"/>
    </source>
</evidence>
<gene>
    <name evidence="1" type="ORF">CCHLO57077_00008043</name>
</gene>
<organism evidence="1 2">
    <name type="scientific">Clonostachys chloroleuca</name>
    <dbReference type="NCBI Taxonomy" id="1926264"/>
    <lineage>
        <taxon>Eukaryota</taxon>
        <taxon>Fungi</taxon>
        <taxon>Dikarya</taxon>
        <taxon>Ascomycota</taxon>
        <taxon>Pezizomycotina</taxon>
        <taxon>Sordariomycetes</taxon>
        <taxon>Hypocreomycetidae</taxon>
        <taxon>Hypocreales</taxon>
        <taxon>Bionectriaceae</taxon>
        <taxon>Clonostachys</taxon>
    </lineage>
</organism>
<dbReference type="EMBL" id="CABFNP030000612">
    <property type="protein sequence ID" value="CAI6057729.1"/>
    <property type="molecule type" value="Genomic_DNA"/>
</dbReference>
<keyword evidence="2" id="KW-1185">Reference proteome</keyword>
<dbReference type="AlphaFoldDB" id="A0AA35LSP6"/>
<feature type="non-terminal residue" evidence="1">
    <location>
        <position position="67"/>
    </location>
</feature>
<dbReference type="Proteomes" id="UP001160390">
    <property type="component" value="Unassembled WGS sequence"/>
</dbReference>
<proteinExistence type="predicted"/>